<reference evidence="2 3" key="2">
    <citation type="submission" date="2020-01" db="EMBL/GenBank/DDBJ databases">
        <title>Microvirga sp. nov., an arsenate reduction bacterium isolated from Tibet hotspring sediments.</title>
        <authorList>
            <person name="Xian W.-D."/>
            <person name="Li W.-J."/>
        </authorList>
    </citation>
    <scope>NUCLEOTIDE SEQUENCE [LARGE SCALE GENOMIC DNA]</scope>
    <source>
        <strain evidence="2 3">KCTC 23863</strain>
    </source>
</reference>
<protein>
    <submittedName>
        <fullName evidence="2">Uncharacterized protein</fullName>
    </submittedName>
</protein>
<dbReference type="RefSeq" id="WP_160884660.1">
    <property type="nucleotide sequence ID" value="NZ_WURB01000007.1"/>
</dbReference>
<evidence type="ECO:0000313" key="2">
    <source>
        <dbReference type="EMBL" id="MXQ12062.1"/>
    </source>
</evidence>
<evidence type="ECO:0000256" key="1">
    <source>
        <dbReference type="SAM" id="SignalP"/>
    </source>
</evidence>
<sequence length="203" mass="22638">MKRVSLLVSAFAVAGLCPAAQGQAPSNADWPCVQRKVPVIAAGTVWSGPDLQKVGPWQSDADAAALAQRLASRRTRPEEVGPLIDEFLAKIGEHRAERLTRVFAGVLEIVNTERSRVIAGIERYARGQGKLAERIRKEADEVSAARDEPAVQLGKDLQDLETRFQWDKRIFEERAQALRSVCDTPVLLEHHLFEIARRIQERL</sequence>
<feature type="signal peptide" evidence="1">
    <location>
        <begin position="1"/>
        <end position="19"/>
    </location>
</feature>
<accession>A0A7X3SP41</accession>
<dbReference type="EMBL" id="WURB01000007">
    <property type="protein sequence ID" value="MXQ12062.1"/>
    <property type="molecule type" value="Genomic_DNA"/>
</dbReference>
<gene>
    <name evidence="2" type="ORF">GR328_11415</name>
</gene>
<dbReference type="AlphaFoldDB" id="A0A7X3SP41"/>
<proteinExistence type="predicted"/>
<name>A0A7X3SP41_9HYPH</name>
<evidence type="ECO:0000313" key="3">
    <source>
        <dbReference type="Proteomes" id="UP000436483"/>
    </source>
</evidence>
<organism evidence="2 3">
    <name type="scientific">Microvirga makkahensis</name>
    <dbReference type="NCBI Taxonomy" id="1128670"/>
    <lineage>
        <taxon>Bacteria</taxon>
        <taxon>Pseudomonadati</taxon>
        <taxon>Pseudomonadota</taxon>
        <taxon>Alphaproteobacteria</taxon>
        <taxon>Hyphomicrobiales</taxon>
        <taxon>Methylobacteriaceae</taxon>
        <taxon>Microvirga</taxon>
    </lineage>
</organism>
<dbReference type="OrthoDB" id="6159094at2"/>
<comment type="caution">
    <text evidence="2">The sequence shown here is derived from an EMBL/GenBank/DDBJ whole genome shotgun (WGS) entry which is preliminary data.</text>
</comment>
<dbReference type="Proteomes" id="UP000436483">
    <property type="component" value="Unassembled WGS sequence"/>
</dbReference>
<keyword evidence="1" id="KW-0732">Signal</keyword>
<keyword evidence="3" id="KW-1185">Reference proteome</keyword>
<feature type="chain" id="PRO_5030652482" evidence="1">
    <location>
        <begin position="20"/>
        <end position="203"/>
    </location>
</feature>
<reference evidence="2 3" key="1">
    <citation type="submission" date="2019-12" db="EMBL/GenBank/DDBJ databases">
        <authorList>
            <person name="Yuan C.-G."/>
        </authorList>
    </citation>
    <scope>NUCLEOTIDE SEQUENCE [LARGE SCALE GENOMIC DNA]</scope>
    <source>
        <strain evidence="2 3">KCTC 23863</strain>
    </source>
</reference>